<name>A0AAW1A823_9HYME</name>
<evidence type="ECO:0000313" key="8">
    <source>
        <dbReference type="EMBL" id="KAK9305247.1"/>
    </source>
</evidence>
<feature type="region of interest" description="Disordered" evidence="6">
    <location>
        <begin position="349"/>
        <end position="375"/>
    </location>
</feature>
<feature type="coiled-coil region" evidence="5">
    <location>
        <begin position="294"/>
        <end position="337"/>
    </location>
</feature>
<feature type="compositionally biased region" description="Basic and acidic residues" evidence="6">
    <location>
        <begin position="227"/>
        <end position="240"/>
    </location>
</feature>
<evidence type="ECO:0000256" key="3">
    <source>
        <dbReference type="ARBA" id="ARBA00022490"/>
    </source>
</evidence>
<dbReference type="EMBL" id="JAWNGG020000054">
    <property type="protein sequence ID" value="KAK9305247.1"/>
    <property type="molecule type" value="Genomic_DNA"/>
</dbReference>
<dbReference type="Proteomes" id="UP001432146">
    <property type="component" value="Unassembled WGS sequence"/>
</dbReference>
<keyword evidence="4" id="KW-0206">Cytoskeleton</keyword>
<evidence type="ECO:0000259" key="7">
    <source>
        <dbReference type="Pfam" id="PF06886"/>
    </source>
</evidence>
<dbReference type="AlphaFoldDB" id="A0AAW1A823"/>
<evidence type="ECO:0000256" key="5">
    <source>
        <dbReference type="SAM" id="Coils"/>
    </source>
</evidence>
<dbReference type="InterPro" id="IPR027329">
    <property type="entry name" value="TPX2_C"/>
</dbReference>
<feature type="domain" description="TPX2 C-terminal" evidence="7">
    <location>
        <begin position="289"/>
        <end position="361"/>
    </location>
</feature>
<feature type="compositionally biased region" description="Polar residues" evidence="6">
    <location>
        <begin position="241"/>
        <end position="250"/>
    </location>
</feature>
<keyword evidence="9" id="KW-1185">Reference proteome</keyword>
<protein>
    <recommendedName>
        <fullName evidence="7">TPX2 C-terminal domain-containing protein</fullName>
    </recommendedName>
</protein>
<dbReference type="GO" id="GO:0005856">
    <property type="term" value="C:cytoskeleton"/>
    <property type="evidence" value="ECO:0007669"/>
    <property type="project" value="UniProtKB-SubCell"/>
</dbReference>
<gene>
    <name evidence="8" type="ORF">QLX08_003679</name>
</gene>
<evidence type="ECO:0000256" key="6">
    <source>
        <dbReference type="SAM" id="MobiDB-lite"/>
    </source>
</evidence>
<organism evidence="8 9">
    <name type="scientific">Tetragonisca angustula</name>
    <dbReference type="NCBI Taxonomy" id="166442"/>
    <lineage>
        <taxon>Eukaryota</taxon>
        <taxon>Metazoa</taxon>
        <taxon>Ecdysozoa</taxon>
        <taxon>Arthropoda</taxon>
        <taxon>Hexapoda</taxon>
        <taxon>Insecta</taxon>
        <taxon>Pterygota</taxon>
        <taxon>Neoptera</taxon>
        <taxon>Endopterygota</taxon>
        <taxon>Hymenoptera</taxon>
        <taxon>Apocrita</taxon>
        <taxon>Aculeata</taxon>
        <taxon>Apoidea</taxon>
        <taxon>Anthophila</taxon>
        <taxon>Apidae</taxon>
        <taxon>Tetragonisca</taxon>
    </lineage>
</organism>
<proteinExistence type="inferred from homology"/>
<sequence length="375" mass="43789">MESSSSTNKKQPQTSTPMVYTKDNSKPPRKLWQKNQKLEFENLNLNMYKNSDNDEVWDTIKSPQFVDFTNPPDTSDSFFNKSIAIVSTPNSSIASTENIIVDDNTLVESFGDLSLSSIKSYDANDKTTCTNDELQKEETEEYIVHINNIKLGPEIKICNKVKKAQKTEVYPFTFDLRDQQKQQQKEEHLKKLQEEEKKVRIFRANPMPNFIKSRAKIINNRRSNGQKKNEKNKLTNDKNEPTTSTVNQKVQESDNCDKQSKKNIEVWKKPPFVPSLTKRMLQLPEVSPLHTMIRAQDRKKFDETVKEKERLREETRQMEIAAKKKQEEEEIAMLRKKIVHKARPIPKYKSSLPKVEKRPLTDPVTPQVMKRRRCT</sequence>
<feature type="compositionally biased region" description="Polar residues" evidence="6">
    <location>
        <begin position="1"/>
        <end position="18"/>
    </location>
</feature>
<evidence type="ECO:0000313" key="9">
    <source>
        <dbReference type="Proteomes" id="UP001432146"/>
    </source>
</evidence>
<keyword evidence="5" id="KW-0175">Coiled coil</keyword>
<accession>A0AAW1A823</accession>
<feature type="region of interest" description="Disordered" evidence="6">
    <location>
        <begin position="219"/>
        <end position="257"/>
    </location>
</feature>
<keyword evidence="3" id="KW-0963">Cytoplasm</keyword>
<feature type="region of interest" description="Disordered" evidence="6">
    <location>
        <begin position="1"/>
        <end position="30"/>
    </location>
</feature>
<dbReference type="Pfam" id="PF06886">
    <property type="entry name" value="TPX2"/>
    <property type="match status" value="1"/>
</dbReference>
<comment type="caution">
    <text evidence="8">The sequence shown here is derived from an EMBL/GenBank/DDBJ whole genome shotgun (WGS) entry which is preliminary data.</text>
</comment>
<comment type="similarity">
    <text evidence="2">Belongs to the TPX2 family.</text>
</comment>
<evidence type="ECO:0000256" key="4">
    <source>
        <dbReference type="ARBA" id="ARBA00023212"/>
    </source>
</evidence>
<reference evidence="8 9" key="1">
    <citation type="submission" date="2024-05" db="EMBL/GenBank/DDBJ databases">
        <title>The nuclear and mitochondrial genome assemblies of Tetragonisca angustula (Apidae: Meliponini), a tiny yet remarkable pollinator in the Neotropics.</title>
        <authorList>
            <person name="Ferrari R."/>
            <person name="Ricardo P.C."/>
            <person name="Dias F.C."/>
            <person name="Araujo N.S."/>
            <person name="Soares D.O."/>
            <person name="Zhou Q.-S."/>
            <person name="Zhu C.-D."/>
            <person name="Coutinho L."/>
            <person name="Airas M.C."/>
            <person name="Batista T.M."/>
        </authorList>
    </citation>
    <scope>NUCLEOTIDE SEQUENCE [LARGE SCALE GENOMIC DNA]</scope>
    <source>
        <strain evidence="8">ASF017062</strain>
        <tissue evidence="8">Abdomen</tissue>
    </source>
</reference>
<feature type="coiled-coil region" evidence="5">
    <location>
        <begin position="176"/>
        <end position="205"/>
    </location>
</feature>
<evidence type="ECO:0000256" key="2">
    <source>
        <dbReference type="ARBA" id="ARBA00005885"/>
    </source>
</evidence>
<evidence type="ECO:0000256" key="1">
    <source>
        <dbReference type="ARBA" id="ARBA00004245"/>
    </source>
</evidence>
<comment type="subcellular location">
    <subcellularLocation>
        <location evidence="1">Cytoplasm</location>
        <location evidence="1">Cytoskeleton</location>
    </subcellularLocation>
</comment>